<feature type="domain" description="Alpha-L-rhamnosidase C-terminal" evidence="8">
    <location>
        <begin position="775"/>
        <end position="845"/>
    </location>
</feature>
<evidence type="ECO:0000256" key="4">
    <source>
        <dbReference type="SAM" id="MobiDB-lite"/>
    </source>
</evidence>
<keyword evidence="3" id="KW-0378">Hydrolase</keyword>
<dbReference type="Pfam" id="PF08531">
    <property type="entry name" value="Bac_rhamnosid_N"/>
    <property type="match status" value="1"/>
</dbReference>
<dbReference type="AlphaFoldDB" id="A0A251XUZ7"/>
<evidence type="ECO:0000256" key="3">
    <source>
        <dbReference type="ARBA" id="ARBA00022801"/>
    </source>
</evidence>
<dbReference type="Gene3D" id="2.60.120.260">
    <property type="entry name" value="Galactose-binding domain-like"/>
    <property type="match status" value="2"/>
</dbReference>
<evidence type="ECO:0000256" key="1">
    <source>
        <dbReference type="ARBA" id="ARBA00001445"/>
    </source>
</evidence>
<name>A0A251XUZ7_9MICO</name>
<dbReference type="Gene3D" id="2.60.40.10">
    <property type="entry name" value="Immunoglobulins"/>
    <property type="match status" value="1"/>
</dbReference>
<feature type="domain" description="Alpha-L-rhamnosidase concanavalin-like" evidence="5">
    <location>
        <begin position="320"/>
        <end position="419"/>
    </location>
</feature>
<sequence>MAHIDGPLRIEHLREPLGIGTAAPRLSWRTAASDDWRQGAYEIELRRGADEPLTALVHSADQVLVPWPFPPLASRDRVALRIRLHGEDGSAGEWSAPTALETGLLQPSDWSAAPVGGSWPEEAGSDRRPSRVRRRFRVDAPIASARLHATAHGVFEAEINGARVGDDVLAPGWTSYASRLRYRTYDVTDLLTEGDNVIGAWLGDGWYRGRLGFNGGYHDLYGTDLSFIGQLEITLADGTVQRIATDAEWEASPSPIVFGGLYDGERYDQRLDDPAWSTPAADGGDWTPVAVGVRDPKTLVAMEQPPVRRTEELAPVDVRRTGSGAFLLDFGQNLVGRLRITVDGPAGRVVTLRHAEVVQDGELYRRTLRIAAAEDAITLAGTGPVTWEPRFTLHGFRYAEITGAPDGFDASTVTALVCHTDMERTGWFESSHPELDRLHENVLWSTRGNFVDIPTDCPQRDERLGWTGDIQVFAPTASFLYDCAGMLGSWLQDLAIEQLPDGTVPWFIPRIPGGPSWEPIQPGAVWGDAAVLTPWALYERFGDTGVLAQQYPSAKAWVDLIVSLAGPDRLWDEGFQLGDWLDPAAPPEDPADASTDRYLVATAYLAQSTLHLARTAEVLGFDDDAAHYARVAEEVREAFRRAYVLPDGRMTSDAQTAYSLAIEFGLVTGEDAVRAGARLAELVSAAGNRIATGFAGTPLVTGALTATGHADTAYDLLLERSCPSWLYTVGMGGTTIWERWDSMLPDGTVNPGEMTSFNHYALGAVADWMHGTIAGIAPVAPGWRRMRFAPQPGGGLTRARARHLSPYGASSSGWEIVDGVMHLEVVLPTGTTGQVLLPDGDVHEVGPGRHDFRCAMVSAPARV</sequence>
<evidence type="ECO:0000259" key="5">
    <source>
        <dbReference type="Pfam" id="PF05592"/>
    </source>
</evidence>
<dbReference type="Pfam" id="PF05592">
    <property type="entry name" value="Bac_rhamnosid"/>
    <property type="match status" value="1"/>
</dbReference>
<gene>
    <name evidence="9" type="ORF">CMsap09_09075</name>
</gene>
<dbReference type="Pfam" id="PF17390">
    <property type="entry name" value="Bac_rhamnosid_C"/>
    <property type="match status" value="1"/>
</dbReference>
<dbReference type="InterPro" id="IPR035398">
    <property type="entry name" value="Bac_rhamnosid_C"/>
</dbReference>
<feature type="domain" description="Bacterial alpha-L-rhamnosidase N-terminal" evidence="6">
    <location>
        <begin position="142"/>
        <end position="311"/>
    </location>
</feature>
<dbReference type="PANTHER" id="PTHR33307">
    <property type="entry name" value="ALPHA-RHAMNOSIDASE (EUROFUNG)"/>
    <property type="match status" value="1"/>
</dbReference>
<protein>
    <recommendedName>
        <fullName evidence="2">alpha-L-rhamnosidase</fullName>
        <ecNumber evidence="2">3.2.1.40</ecNumber>
    </recommendedName>
</protein>
<dbReference type="InterPro" id="IPR035396">
    <property type="entry name" value="Bac_rhamnosid6H"/>
</dbReference>
<dbReference type="PIRSF" id="PIRSF010631">
    <property type="entry name" value="A-rhamnsds"/>
    <property type="match status" value="1"/>
</dbReference>
<evidence type="ECO:0000259" key="7">
    <source>
        <dbReference type="Pfam" id="PF17389"/>
    </source>
</evidence>
<dbReference type="GO" id="GO:0005975">
    <property type="term" value="P:carbohydrate metabolic process"/>
    <property type="evidence" value="ECO:0007669"/>
    <property type="project" value="InterPro"/>
</dbReference>
<evidence type="ECO:0000256" key="2">
    <source>
        <dbReference type="ARBA" id="ARBA00012652"/>
    </source>
</evidence>
<dbReference type="GO" id="GO:0030596">
    <property type="term" value="F:alpha-L-rhamnosidase activity"/>
    <property type="evidence" value="ECO:0007669"/>
    <property type="project" value="UniProtKB-EC"/>
</dbReference>
<dbReference type="InterPro" id="IPR016007">
    <property type="entry name" value="Alpha_rhamnosid"/>
</dbReference>
<accession>A0A251XUZ7</accession>
<dbReference type="SUPFAM" id="SSF48208">
    <property type="entry name" value="Six-hairpin glycosidases"/>
    <property type="match status" value="1"/>
</dbReference>
<dbReference type="InterPro" id="IPR008902">
    <property type="entry name" value="Rhamnosid_concanavalin"/>
</dbReference>
<proteinExistence type="predicted"/>
<dbReference type="EMBL" id="MDHJ01000001">
    <property type="protein sequence ID" value="OUE09083.1"/>
    <property type="molecule type" value="Genomic_DNA"/>
</dbReference>
<organism evidence="9 10">
    <name type="scientific">Clavibacter michiganensis</name>
    <dbReference type="NCBI Taxonomy" id="28447"/>
    <lineage>
        <taxon>Bacteria</taxon>
        <taxon>Bacillati</taxon>
        <taxon>Actinomycetota</taxon>
        <taxon>Actinomycetes</taxon>
        <taxon>Micrococcales</taxon>
        <taxon>Microbacteriaceae</taxon>
        <taxon>Clavibacter</taxon>
    </lineage>
</organism>
<dbReference type="Gene3D" id="2.60.420.10">
    <property type="entry name" value="Maltose phosphorylase, domain 3"/>
    <property type="match status" value="1"/>
</dbReference>
<dbReference type="InterPro" id="IPR008928">
    <property type="entry name" value="6-hairpin_glycosidase_sf"/>
</dbReference>
<dbReference type="EC" id="3.2.1.40" evidence="2"/>
<comment type="catalytic activity">
    <reaction evidence="1">
        <text>Hydrolysis of terminal non-reducing alpha-L-rhamnose residues in alpha-L-rhamnosides.</text>
        <dbReference type="EC" id="3.2.1.40"/>
    </reaction>
</comment>
<feature type="region of interest" description="Disordered" evidence="4">
    <location>
        <begin position="111"/>
        <end position="130"/>
    </location>
</feature>
<dbReference type="Pfam" id="PF25788">
    <property type="entry name" value="Ig_Rha78A_N"/>
    <property type="match status" value="1"/>
</dbReference>
<dbReference type="Gene3D" id="1.50.10.10">
    <property type="match status" value="1"/>
</dbReference>
<comment type="caution">
    <text evidence="9">The sequence shown here is derived from an EMBL/GenBank/DDBJ whole genome shotgun (WGS) entry which is preliminary data.</text>
</comment>
<evidence type="ECO:0000259" key="8">
    <source>
        <dbReference type="Pfam" id="PF17390"/>
    </source>
</evidence>
<dbReference type="InterPro" id="IPR013783">
    <property type="entry name" value="Ig-like_fold"/>
</dbReference>
<feature type="domain" description="Alpha-L-rhamnosidase six-hairpin glycosidase" evidence="7">
    <location>
        <begin position="423"/>
        <end position="772"/>
    </location>
</feature>
<dbReference type="InterPro" id="IPR013737">
    <property type="entry name" value="Bac_rhamnosid_N"/>
</dbReference>
<dbReference type="InterPro" id="IPR012341">
    <property type="entry name" value="6hp_glycosidase-like_sf"/>
</dbReference>
<evidence type="ECO:0000259" key="6">
    <source>
        <dbReference type="Pfam" id="PF08531"/>
    </source>
</evidence>
<reference evidence="9 10" key="1">
    <citation type="submission" date="2016-08" db="EMBL/GenBank/DDBJ databases">
        <title>Genome sequence of Clavibacter michiganensis spp. strain CASJ009.</title>
        <authorList>
            <person name="Thapa S.P."/>
            <person name="Coaker G."/>
        </authorList>
    </citation>
    <scope>NUCLEOTIDE SEQUENCE [LARGE SCALE GENOMIC DNA]</scope>
    <source>
        <strain evidence="9">CASJ009</strain>
    </source>
</reference>
<dbReference type="Proteomes" id="UP000195106">
    <property type="component" value="Unassembled WGS sequence"/>
</dbReference>
<dbReference type="PANTHER" id="PTHR33307:SF6">
    <property type="entry name" value="ALPHA-RHAMNOSIDASE (EUROFUNG)-RELATED"/>
    <property type="match status" value="1"/>
</dbReference>
<evidence type="ECO:0000313" key="9">
    <source>
        <dbReference type="EMBL" id="OUE09083.1"/>
    </source>
</evidence>
<evidence type="ECO:0000313" key="10">
    <source>
        <dbReference type="Proteomes" id="UP000195106"/>
    </source>
</evidence>
<dbReference type="Pfam" id="PF17389">
    <property type="entry name" value="Bac_rhamnosid6H"/>
    <property type="match status" value="1"/>
</dbReference>